<dbReference type="Pfam" id="PF04324">
    <property type="entry name" value="Fer2_BFD"/>
    <property type="match status" value="1"/>
</dbReference>
<comment type="caution">
    <text evidence="15">The sequence shown here is derived from an EMBL/GenBank/DDBJ whole genome shotgun (WGS) entry which is preliminary data.</text>
</comment>
<keyword evidence="7" id="KW-0274">FAD</keyword>
<dbReference type="InterPro" id="IPR016156">
    <property type="entry name" value="FAD/NAD-linked_Rdtase_dimer_sf"/>
</dbReference>
<evidence type="ECO:0000256" key="4">
    <source>
        <dbReference type="ARBA" id="ARBA00022630"/>
    </source>
</evidence>
<keyword evidence="16" id="KW-1185">Reference proteome</keyword>
<dbReference type="EMBL" id="APML01000022">
    <property type="protein sequence ID" value="ENH97154.1"/>
    <property type="molecule type" value="Genomic_DNA"/>
</dbReference>
<evidence type="ECO:0000256" key="5">
    <source>
        <dbReference type="ARBA" id="ARBA00022714"/>
    </source>
</evidence>
<dbReference type="GO" id="GO:0046872">
    <property type="term" value="F:metal ion binding"/>
    <property type="evidence" value="ECO:0007669"/>
    <property type="project" value="UniProtKB-KW"/>
</dbReference>
<organism evidence="15 16">
    <name type="scientific">Gracilibacillus halophilus YIM-C55.5</name>
    <dbReference type="NCBI Taxonomy" id="1308866"/>
    <lineage>
        <taxon>Bacteria</taxon>
        <taxon>Bacillati</taxon>
        <taxon>Bacillota</taxon>
        <taxon>Bacilli</taxon>
        <taxon>Bacillales</taxon>
        <taxon>Bacillaceae</taxon>
        <taxon>Gracilibacillus</taxon>
    </lineage>
</organism>
<keyword evidence="3" id="KW-0349">Heme</keyword>
<dbReference type="Gene3D" id="3.30.390.30">
    <property type="match status" value="1"/>
</dbReference>
<dbReference type="eggNOG" id="COG1251">
    <property type="taxonomic scope" value="Bacteria"/>
</dbReference>
<evidence type="ECO:0000256" key="2">
    <source>
        <dbReference type="ARBA" id="ARBA00001974"/>
    </source>
</evidence>
<dbReference type="STRING" id="1308866.J416_06902"/>
<evidence type="ECO:0000256" key="9">
    <source>
        <dbReference type="ARBA" id="ARBA00023004"/>
    </source>
</evidence>
<keyword evidence="5" id="KW-0001">2Fe-2S</keyword>
<evidence type="ECO:0000256" key="8">
    <source>
        <dbReference type="ARBA" id="ARBA00023002"/>
    </source>
</evidence>
<keyword evidence="6" id="KW-0479">Metal-binding</keyword>
<name>N4WD33_9BACI</name>
<evidence type="ECO:0000256" key="11">
    <source>
        <dbReference type="ARBA" id="ARBA00023063"/>
    </source>
</evidence>
<evidence type="ECO:0000256" key="6">
    <source>
        <dbReference type="ARBA" id="ARBA00022723"/>
    </source>
</evidence>
<dbReference type="Gene3D" id="1.10.10.1100">
    <property type="entry name" value="BFD-like [2Fe-2S]-binding domain"/>
    <property type="match status" value="1"/>
</dbReference>
<keyword evidence="8" id="KW-0560">Oxidoreductase</keyword>
<dbReference type="Pfam" id="PF18267">
    <property type="entry name" value="Rubredoxin_C"/>
    <property type="match status" value="1"/>
</dbReference>
<dbReference type="InterPro" id="IPR007419">
    <property type="entry name" value="BFD-like_2Fe2S-bd_dom"/>
</dbReference>
<comment type="cofactor">
    <cofactor evidence="2">
        <name>FAD</name>
        <dbReference type="ChEBI" id="CHEBI:57692"/>
    </cofactor>
</comment>
<dbReference type="PANTHER" id="PTHR43809">
    <property type="entry name" value="NITRITE REDUCTASE (NADH) LARGE SUBUNIT"/>
    <property type="match status" value="1"/>
</dbReference>
<protein>
    <submittedName>
        <fullName evidence="15">NasB nitrate/nitrite reduction</fullName>
    </submittedName>
</protein>
<gene>
    <name evidence="15" type="ORF">J416_06902</name>
</gene>
<dbReference type="PATRIC" id="fig|1308866.3.peg.1392"/>
<keyword evidence="4" id="KW-0285">Flavoprotein</keyword>
<evidence type="ECO:0000259" key="13">
    <source>
        <dbReference type="Pfam" id="PF04324"/>
    </source>
</evidence>
<accession>N4WD33</accession>
<dbReference type="Proteomes" id="UP000012283">
    <property type="component" value="Unassembled WGS sequence"/>
</dbReference>
<dbReference type="RefSeq" id="WP_003467115.1">
    <property type="nucleotide sequence ID" value="NZ_APML01000022.1"/>
</dbReference>
<keyword evidence="9" id="KW-0408">Iron</keyword>
<evidence type="ECO:0000259" key="14">
    <source>
        <dbReference type="Pfam" id="PF18267"/>
    </source>
</evidence>
<evidence type="ECO:0000256" key="1">
    <source>
        <dbReference type="ARBA" id="ARBA00001966"/>
    </source>
</evidence>
<dbReference type="GO" id="GO:0051537">
    <property type="term" value="F:2 iron, 2 sulfur cluster binding"/>
    <property type="evidence" value="ECO:0007669"/>
    <property type="project" value="UniProtKB-KW"/>
</dbReference>
<comment type="cofactor">
    <cofactor evidence="1">
        <name>[4Fe-4S] cluster</name>
        <dbReference type="ChEBI" id="CHEBI:49883"/>
    </cofactor>
</comment>
<dbReference type="GO" id="GO:0042128">
    <property type="term" value="P:nitrate assimilation"/>
    <property type="evidence" value="ECO:0007669"/>
    <property type="project" value="UniProtKB-KW"/>
</dbReference>
<proteinExistence type="predicted"/>
<feature type="domain" description="NADH-rubredoxin oxidoreductase C-terminal" evidence="14">
    <location>
        <begin position="34"/>
        <end position="101"/>
    </location>
</feature>
<dbReference type="InterPro" id="IPR052034">
    <property type="entry name" value="NasD-like"/>
</dbReference>
<evidence type="ECO:0000256" key="10">
    <source>
        <dbReference type="ARBA" id="ARBA00023014"/>
    </source>
</evidence>
<dbReference type="GO" id="GO:0016491">
    <property type="term" value="F:oxidoreductase activity"/>
    <property type="evidence" value="ECO:0007669"/>
    <property type="project" value="UniProtKB-KW"/>
</dbReference>
<keyword evidence="11" id="KW-0534">Nitrate assimilation</keyword>
<dbReference type="InterPro" id="IPR041575">
    <property type="entry name" value="Rubredoxin_C"/>
</dbReference>
<evidence type="ECO:0000256" key="12">
    <source>
        <dbReference type="ARBA" id="ARBA00034078"/>
    </source>
</evidence>
<evidence type="ECO:0000256" key="7">
    <source>
        <dbReference type="ARBA" id="ARBA00022827"/>
    </source>
</evidence>
<dbReference type="InterPro" id="IPR041854">
    <property type="entry name" value="BFD-like_2Fe2S-bd_dom_sf"/>
</dbReference>
<evidence type="ECO:0000256" key="3">
    <source>
        <dbReference type="ARBA" id="ARBA00022617"/>
    </source>
</evidence>
<dbReference type="PANTHER" id="PTHR43809:SF1">
    <property type="entry name" value="NITRITE REDUCTASE (NADH) LARGE SUBUNIT"/>
    <property type="match status" value="1"/>
</dbReference>
<evidence type="ECO:0000313" key="15">
    <source>
        <dbReference type="EMBL" id="ENH97154.1"/>
    </source>
</evidence>
<keyword evidence="10" id="KW-0411">Iron-sulfur</keyword>
<sequence>MVYGLVKPLYQQGEVLAHYLGNNDSKRYQGSILSTQLKISGVDLFSVGDVTTSTSTQSIASYDEINHTYKKIIFKEDKAIGAILYGDTTLAPRMLDVMKKNKFIRDRDKSKLLDSIDISTSYAATVSRNENICTCNQVSKGTIIDEAVLNELETVDEVKACTKASSSCGGCKPVVQELLTYMKSDAFDETVKNNQFCSCTDLTEEDIIYEIQSNQLQTVEMVMNKLNWRQREVVTSVIRRFVTIYKCLIQPVQTLIKRRFTLMRKQMQPLQRTALIQLRHNYMPA</sequence>
<comment type="cofactor">
    <cofactor evidence="12">
        <name>[2Fe-2S] cluster</name>
        <dbReference type="ChEBI" id="CHEBI:190135"/>
    </cofactor>
</comment>
<dbReference type="AlphaFoldDB" id="N4WD33"/>
<reference evidence="15 16" key="1">
    <citation type="submission" date="2013-03" db="EMBL/GenBank/DDBJ databases">
        <title>Draft genome sequence of Gracibacillus halophilus YIM-C55.5, a moderately halophilic and thermophilic organism from the Xiaochaidamu salt lake.</title>
        <authorList>
            <person name="Sugumar T."/>
            <person name="Polireddy D.R."/>
            <person name="Antony A."/>
            <person name="Madhava Y.R."/>
            <person name="Sivakumar N."/>
        </authorList>
    </citation>
    <scope>NUCLEOTIDE SEQUENCE [LARGE SCALE GENOMIC DNA]</scope>
    <source>
        <strain evidence="15 16">YIM-C55.5</strain>
    </source>
</reference>
<evidence type="ECO:0000313" key="16">
    <source>
        <dbReference type="Proteomes" id="UP000012283"/>
    </source>
</evidence>
<dbReference type="CDD" id="cd19944">
    <property type="entry name" value="NirB_Fer2_BFD-like_2"/>
    <property type="match status" value="1"/>
</dbReference>
<dbReference type="FunFam" id="1.10.10.1100:FF:000002">
    <property type="entry name" value="Nitrite reductase large subunit"/>
    <property type="match status" value="1"/>
</dbReference>
<feature type="domain" description="BFD-like [2Fe-2S]-binding" evidence="13">
    <location>
        <begin position="132"/>
        <end position="179"/>
    </location>
</feature>